<proteinExistence type="predicted"/>
<feature type="signal peptide" evidence="2">
    <location>
        <begin position="1"/>
        <end position="21"/>
    </location>
</feature>
<accession>A0A4Y8VW09</accession>
<evidence type="ECO:0000313" key="6">
    <source>
        <dbReference type="Proteomes" id="UP000297872"/>
    </source>
</evidence>
<dbReference type="GO" id="GO:0016829">
    <property type="term" value="F:lyase activity"/>
    <property type="evidence" value="ECO:0007669"/>
    <property type="project" value="UniProtKB-KW"/>
</dbReference>
<dbReference type="InterPro" id="IPR011050">
    <property type="entry name" value="Pectin_lyase_fold/virulence"/>
</dbReference>
<dbReference type="OrthoDB" id="9802318at2"/>
<dbReference type="GeneID" id="302993935"/>
<reference evidence="5 6" key="1">
    <citation type="submission" date="2019-02" db="EMBL/GenBank/DDBJ databases">
        <title>Draft Genome Sequence of the Prevotella sp. BCRC 81118, Isolated from Human Feces.</title>
        <authorList>
            <person name="Huang C.-H."/>
        </authorList>
    </citation>
    <scope>NUCLEOTIDE SEQUENCE [LARGE SCALE GENOMIC DNA]</scope>
    <source>
        <strain evidence="5 6">BCRC 81118</strain>
    </source>
</reference>
<dbReference type="InterPro" id="IPR041624">
    <property type="entry name" value="RGI_lyase"/>
</dbReference>
<evidence type="ECO:0000259" key="3">
    <source>
        <dbReference type="Pfam" id="PF18370"/>
    </source>
</evidence>
<keyword evidence="1 2" id="KW-0732">Signal</keyword>
<dbReference type="Pfam" id="PF12951">
    <property type="entry name" value="PATR"/>
    <property type="match status" value="2"/>
</dbReference>
<dbReference type="PANTHER" id="PTHR43118:SF1">
    <property type="entry name" value="RHAMNOGALACTURONAN LYASE (EUROFUNG)"/>
    <property type="match status" value="1"/>
</dbReference>
<dbReference type="Pfam" id="PF21348">
    <property type="entry name" value="RGL11_C"/>
    <property type="match status" value="1"/>
</dbReference>
<keyword evidence="6" id="KW-1185">Reference proteome</keyword>
<dbReference type="PANTHER" id="PTHR43118">
    <property type="entry name" value="RHAMNOGALACTURONAN LYASE (EUROFUNG)"/>
    <property type="match status" value="1"/>
</dbReference>
<keyword evidence="5" id="KW-0456">Lyase</keyword>
<dbReference type="InterPro" id="IPR028994">
    <property type="entry name" value="Integrin_alpha_N"/>
</dbReference>
<dbReference type="Pfam" id="PF18370">
    <property type="entry name" value="RGI_lyase"/>
    <property type="match status" value="1"/>
</dbReference>
<dbReference type="InterPro" id="IPR013425">
    <property type="entry name" value="Autotrns_rpt"/>
</dbReference>
<evidence type="ECO:0000313" key="5">
    <source>
        <dbReference type="EMBL" id="TFH84468.1"/>
    </source>
</evidence>
<gene>
    <name evidence="5" type="ORF">EXN75_01330</name>
</gene>
<protein>
    <submittedName>
        <fullName evidence="5">Rhamnogalacturonate lyase</fullName>
    </submittedName>
</protein>
<dbReference type="InterPro" id="IPR013783">
    <property type="entry name" value="Ig-like_fold"/>
</dbReference>
<dbReference type="Proteomes" id="UP000297872">
    <property type="component" value="Unassembled WGS sequence"/>
</dbReference>
<dbReference type="Gene3D" id="2.60.40.10">
    <property type="entry name" value="Immunoglobulins"/>
    <property type="match status" value="1"/>
</dbReference>
<feature type="domain" description="Rhamnogalacturonan lyase family 11 C-terminal" evidence="4">
    <location>
        <begin position="111"/>
        <end position="611"/>
    </location>
</feature>
<dbReference type="SUPFAM" id="SSF69318">
    <property type="entry name" value="Integrin alpha N-terminal domain"/>
    <property type="match status" value="1"/>
</dbReference>
<dbReference type="EMBL" id="SGVY01000002">
    <property type="protein sequence ID" value="TFH84468.1"/>
    <property type="molecule type" value="Genomic_DNA"/>
</dbReference>
<dbReference type="RefSeq" id="WP_134842489.1">
    <property type="nucleotide sequence ID" value="NZ_SGVY01000002.1"/>
</dbReference>
<feature type="chain" id="PRO_5021204388" evidence="2">
    <location>
        <begin position="22"/>
        <end position="1536"/>
    </location>
</feature>
<comment type="caution">
    <text evidence="5">The sequence shown here is derived from an EMBL/GenBank/DDBJ whole genome shotgun (WGS) entry which is preliminary data.</text>
</comment>
<organism evidence="5 6">
    <name type="scientific">Segatella hominis</name>
    <dbReference type="NCBI Taxonomy" id="2518605"/>
    <lineage>
        <taxon>Bacteria</taxon>
        <taxon>Pseudomonadati</taxon>
        <taxon>Bacteroidota</taxon>
        <taxon>Bacteroidia</taxon>
        <taxon>Bacteroidales</taxon>
        <taxon>Prevotellaceae</taxon>
        <taxon>Segatella</taxon>
    </lineage>
</organism>
<dbReference type="InterPro" id="IPR049366">
    <property type="entry name" value="RGL11_C"/>
</dbReference>
<sequence length="1536" mass="166681">MNKKLLATSALALLVSMGANAQRFTDKLDRGLIAVQTTNGVYCSWRIQADEYYDVKYNLYRNGMKVNSEPLDVSNFTDKSGSSSSTYTVKAVVNGVEQSASKEATVFNTNYKEVKIQYPAALKSTYIPNDACCADVDGDGELEILMKFTNQQESEQLYPKNGPTINGVETREYTMLACLKQDGKILWWVNCGPNMGDFQNNEQNIVGYDWDMDGKAEVVMRLEEGSTVHMADGTTYTIGADGKNGSAWTNYRQPKAEGSVEWFTHYGKEFLWYCEGATGKPYQCIDYPLKRLEAGETDLKAAWGDGYGHRSNKFFFGAPYLDGKHPSIFLARGIYTRHKFIAYDVDPNTHALKVRWQWTNNQPGSPWYGQGYHNYIVADVDWDGRDEIVYGSMVIDDNGMGLSTTGLGHGDAQHVSDFNPYIHGQEMFACNEDAPSNNYRDATTSKIYYRKTDTNDDGRCLAGNFYNDIPGAVGHSAHDTPISTITNDHVTRNTNGLSMNFRIYWDGDLQEECFNNTEITKPGKGTLETLMGAYSNNGTKATPCFQGDVFGDWREEVIERTGSNNIRIYTTTTPTPWRNYSLWYDHQYRNAMVWQPCGYNQPPHASYFLGELEGITIAPPPLTTTGREEVGSSISKTLDGKHALLATTGDATVSVAEGASPAVFTDNAPSWVQGTAPSECRTKDTEIKYTYYTHTLTGGAFSGNMRLVKQGDGTLVLPNVTQTYTGKTDVWAGTLQFDGTMEKSPVWLNRFAELNSNGGNFKGGIKADYGSVIRPGGKDQIGTLTTSDLQLGFGARVVFDVNGENVDKLVAAKMSIEKKNWENGPQYSAPVFEFTSAPQPGTYTLAEVGELTGNLADITVEGLSGEKYSLKYADGKLTITVSNSRDSESVVWTGANGSIWDLMESENFNSSDKKFVSGDNVTFDDTAVKSDVKINEDLAPGNIVFNNNSKVYTLSGNGAIEGNGSVTLKGKSAVNIKNTNRYTGGTYIDGGYLRPATLANKDGLEYGSLGAADNTITMSNLGKLWVNASMTSSHPIVLGENGGQIETYTGTNLIVNGGISKMNKGTNRDLYKLGSGTLQLNCAADFDKLYINAGTIYDFQDAHFNGKTIVLNGSKVVLQANNSIYSSNSDNVNIEVPKGKSGIWYPDGRCDYTGKLTGEGTIDIYGTWIRCPFKGDWSKFAGTINAKRGSKNAYEPVFDFNNSYGIPLATLNVDSRFTQDYAFCTNGKNFAIGALTGSGYISNGGYFGSGTNTLTIGGKNTNFEFKGSINGSYVVKNGTGIWTISTENVLANAKSLKILDGVVKLNKAAATASMTAPTILYVQGSGELRGVGCSLGINLLKGGILRPGSNLPTAQTSNAGVINIQKNLVAYDGSSIYVNKAKADSLVVNAYTGSKSLGWAYLKVGGNATLNGTINVTYNANGWTPAEGDYVRVVDCAGTISGTPKFDLQALPAGLGWDTSKFLTEGVVYVANATGIREIGFDAGSFQADVYTLNGFRMTSLQTSMATLQSDLKSRGLAPGLYIVRTAKGTIKVTLK</sequence>
<dbReference type="SUPFAM" id="SSF51126">
    <property type="entry name" value="Pectin lyase-like"/>
    <property type="match status" value="1"/>
</dbReference>
<evidence type="ECO:0000256" key="2">
    <source>
        <dbReference type="SAM" id="SignalP"/>
    </source>
</evidence>
<dbReference type="NCBIfam" id="TIGR02601">
    <property type="entry name" value="autotrns_rpt"/>
    <property type="match status" value="1"/>
</dbReference>
<name>A0A4Y8VW09_9BACT</name>
<feature type="domain" description="Rhamnogalacturonan I lyase beta-sheet" evidence="3">
    <location>
        <begin position="25"/>
        <end position="107"/>
    </location>
</feature>
<evidence type="ECO:0000259" key="4">
    <source>
        <dbReference type="Pfam" id="PF21348"/>
    </source>
</evidence>
<evidence type="ECO:0000256" key="1">
    <source>
        <dbReference type="ARBA" id="ARBA00022729"/>
    </source>
</evidence>
<dbReference type="InterPro" id="IPR034641">
    <property type="entry name" value="RGL11"/>
</dbReference>